<name>A0AA41Q4G0_9ACTN</name>
<comment type="caution">
    <text evidence="1">The sequence shown here is derived from an EMBL/GenBank/DDBJ whole genome shotgun (WGS) entry which is preliminary data.</text>
</comment>
<accession>A0AA41Q4G0</accession>
<keyword evidence="2" id="KW-1185">Reference proteome</keyword>
<sequence length="217" mass="23395">MSADGRIHHARVLYERAVFAGDSAALAAGDRELDAVEADLALARGRITHARYLAERVEDPDELVLFDRAAALYRSLGNIRGEAEALFWVATFHQVVRGDTATALPVLERSLELAAKADDRSTMAYALRHLGIAAHMAGDLGTARQHLEASTRLRREIGMLPGVAANLVGLAHIAHAQGRAADTAALLAEAEELTRGDDAQGVRRWVDEARAELRPPA</sequence>
<organism evidence="1 2">
    <name type="scientific">Yinghuangia soli</name>
    <dbReference type="NCBI Taxonomy" id="2908204"/>
    <lineage>
        <taxon>Bacteria</taxon>
        <taxon>Bacillati</taxon>
        <taxon>Actinomycetota</taxon>
        <taxon>Actinomycetes</taxon>
        <taxon>Kitasatosporales</taxon>
        <taxon>Streptomycetaceae</taxon>
        <taxon>Yinghuangia</taxon>
    </lineage>
</organism>
<dbReference type="AlphaFoldDB" id="A0AA41Q4G0"/>
<dbReference type="Gene3D" id="1.25.40.10">
    <property type="entry name" value="Tetratricopeptide repeat domain"/>
    <property type="match status" value="1"/>
</dbReference>
<gene>
    <name evidence="1" type="ORF">LZ495_23965</name>
</gene>
<evidence type="ECO:0000313" key="1">
    <source>
        <dbReference type="EMBL" id="MCF2530259.1"/>
    </source>
</evidence>
<evidence type="ECO:0000313" key="2">
    <source>
        <dbReference type="Proteomes" id="UP001165378"/>
    </source>
</evidence>
<dbReference type="EMBL" id="JAKFHA010000015">
    <property type="protein sequence ID" value="MCF2530259.1"/>
    <property type="molecule type" value="Genomic_DNA"/>
</dbReference>
<dbReference type="InterPro" id="IPR011990">
    <property type="entry name" value="TPR-like_helical_dom_sf"/>
</dbReference>
<proteinExistence type="predicted"/>
<dbReference type="Proteomes" id="UP001165378">
    <property type="component" value="Unassembled WGS sequence"/>
</dbReference>
<protein>
    <submittedName>
        <fullName evidence="1">Tetratricopeptide repeat protein</fullName>
    </submittedName>
</protein>
<dbReference type="RefSeq" id="WP_235054925.1">
    <property type="nucleotide sequence ID" value="NZ_JAKFHA010000015.1"/>
</dbReference>
<reference evidence="1" key="1">
    <citation type="submission" date="2022-01" db="EMBL/GenBank/DDBJ databases">
        <title>Genome-Based Taxonomic Classification of the Phylum Actinobacteria.</title>
        <authorList>
            <person name="Gao Y."/>
        </authorList>
    </citation>
    <scope>NUCLEOTIDE SEQUENCE</scope>
    <source>
        <strain evidence="1">KLBMP 8922</strain>
    </source>
</reference>
<dbReference type="Pfam" id="PF13424">
    <property type="entry name" value="TPR_12"/>
    <property type="match status" value="1"/>
</dbReference>
<dbReference type="SUPFAM" id="SSF48452">
    <property type="entry name" value="TPR-like"/>
    <property type="match status" value="1"/>
</dbReference>